<dbReference type="PANTHER" id="PTHR46917">
    <property type="entry name" value="MORN REPEAT-CONTAINING PROTEIN 2"/>
    <property type="match status" value="1"/>
</dbReference>
<keyword evidence="3" id="KW-1185">Reference proteome</keyword>
<dbReference type="SMART" id="SM00698">
    <property type="entry name" value="MORN"/>
    <property type="match status" value="3"/>
</dbReference>
<evidence type="ECO:0000256" key="1">
    <source>
        <dbReference type="ARBA" id="ARBA00022737"/>
    </source>
</evidence>
<proteinExistence type="predicted"/>
<dbReference type="Pfam" id="PF02493">
    <property type="entry name" value="MORN"/>
    <property type="match status" value="3"/>
</dbReference>
<accession>A0AAV3AVH2</accession>
<evidence type="ECO:0008006" key="4">
    <source>
        <dbReference type="Google" id="ProtNLM"/>
    </source>
</evidence>
<name>A0AAV3AVH2_PYXAD</name>
<dbReference type="Gene3D" id="2.20.110.10">
    <property type="entry name" value="Histone H3 K4-specific methyltransferase SET7/9 N-terminal domain"/>
    <property type="match status" value="2"/>
</dbReference>
<dbReference type="InterPro" id="IPR003409">
    <property type="entry name" value="MORN"/>
</dbReference>
<evidence type="ECO:0000313" key="3">
    <source>
        <dbReference type="Proteomes" id="UP001181693"/>
    </source>
</evidence>
<keyword evidence="1" id="KW-0677">Repeat</keyword>
<protein>
    <recommendedName>
        <fullName evidence="4">MORN repeat-containing protein 2</fullName>
    </recommendedName>
</protein>
<dbReference type="PANTHER" id="PTHR46917:SF1">
    <property type="entry name" value="MORN REPEAT-CONTAINING PROTEIN 2"/>
    <property type="match status" value="1"/>
</dbReference>
<dbReference type="InterPro" id="IPR052849">
    <property type="entry name" value="MORN_repeat_protein"/>
</dbReference>
<dbReference type="SUPFAM" id="SSF82185">
    <property type="entry name" value="Histone H3 K4-specific methyltransferase SET7/9 N-terminal domain"/>
    <property type="match status" value="1"/>
</dbReference>
<evidence type="ECO:0000313" key="2">
    <source>
        <dbReference type="EMBL" id="DBA26775.1"/>
    </source>
</evidence>
<dbReference type="AlphaFoldDB" id="A0AAV3AVH2"/>
<comment type="caution">
    <text evidence="2">The sequence shown here is derived from an EMBL/GenBank/DDBJ whole genome shotgun (WGS) entry which is preliminary data.</text>
</comment>
<gene>
    <name evidence="2" type="ORF">GDO54_010988</name>
</gene>
<dbReference type="Proteomes" id="UP001181693">
    <property type="component" value="Unassembled WGS sequence"/>
</dbReference>
<reference evidence="2" key="1">
    <citation type="thesis" date="2020" institute="ProQuest LLC" country="789 East Eisenhower Parkway, Ann Arbor, MI, USA">
        <title>Comparative Genomics and Chromosome Evolution.</title>
        <authorList>
            <person name="Mudd A.B."/>
        </authorList>
    </citation>
    <scope>NUCLEOTIDE SEQUENCE</scope>
    <source>
        <strain evidence="2">1538</strain>
        <tissue evidence="2">Blood</tissue>
    </source>
</reference>
<dbReference type="EMBL" id="DYDO01000004">
    <property type="protein sequence ID" value="DBA26775.1"/>
    <property type="molecule type" value="Genomic_DNA"/>
</dbReference>
<sequence>MVCSQGNLASLCDSCCKIMETAKAEWAPKVHHISFVFPNGDTFEGECTQSTTEVIEKNGKGVNNTPDGVTYTGFWRNGKMNGFGKLTHPSGAVYEGEFIDNMFHGIGTYTFPSGAKYIGGFHKNKIMGKGEYVDASNLHWKGSFYNKAAPELKLKLKM</sequence>
<organism evidence="2 3">
    <name type="scientific">Pyxicephalus adspersus</name>
    <name type="common">African bullfrog</name>
    <dbReference type="NCBI Taxonomy" id="30357"/>
    <lineage>
        <taxon>Eukaryota</taxon>
        <taxon>Metazoa</taxon>
        <taxon>Chordata</taxon>
        <taxon>Craniata</taxon>
        <taxon>Vertebrata</taxon>
        <taxon>Euteleostomi</taxon>
        <taxon>Amphibia</taxon>
        <taxon>Batrachia</taxon>
        <taxon>Anura</taxon>
        <taxon>Neobatrachia</taxon>
        <taxon>Ranoidea</taxon>
        <taxon>Pyxicephalidae</taxon>
        <taxon>Pyxicephalinae</taxon>
        <taxon>Pyxicephalus</taxon>
    </lineage>
</organism>